<evidence type="ECO:0000256" key="4">
    <source>
        <dbReference type="ARBA" id="ARBA00019377"/>
    </source>
</evidence>
<evidence type="ECO:0000313" key="12">
    <source>
        <dbReference type="Proteomes" id="UP000323317"/>
    </source>
</evidence>
<dbReference type="Proteomes" id="UP000323317">
    <property type="component" value="Unassembled WGS sequence"/>
</dbReference>
<evidence type="ECO:0000256" key="9">
    <source>
        <dbReference type="ARBA" id="ARBA00023163"/>
    </source>
</evidence>
<dbReference type="GO" id="GO:0006547">
    <property type="term" value="P:L-histidine metabolic process"/>
    <property type="evidence" value="ECO:0007669"/>
    <property type="project" value="UniProtKB-UniRule"/>
</dbReference>
<evidence type="ECO:0000313" key="11">
    <source>
        <dbReference type="EMBL" id="TYR75237.1"/>
    </source>
</evidence>
<organism evidence="11 12">
    <name type="scientific">Rossellomorea vietnamensis</name>
    <dbReference type="NCBI Taxonomy" id="218284"/>
    <lineage>
        <taxon>Bacteria</taxon>
        <taxon>Bacillati</taxon>
        <taxon>Bacillota</taxon>
        <taxon>Bacilli</taxon>
        <taxon>Bacillales</taxon>
        <taxon>Bacillaceae</taxon>
        <taxon>Rossellomorea</taxon>
    </lineage>
</organism>
<evidence type="ECO:0000256" key="7">
    <source>
        <dbReference type="ARBA" id="ARBA00023015"/>
    </source>
</evidence>
<evidence type="ECO:0000256" key="3">
    <source>
        <dbReference type="ARBA" id="ARBA00011643"/>
    </source>
</evidence>
<dbReference type="CDD" id="cd11640">
    <property type="entry name" value="HutP"/>
    <property type="match status" value="1"/>
</dbReference>
<dbReference type="EMBL" id="VTEH01000007">
    <property type="protein sequence ID" value="TYR75237.1"/>
    <property type="molecule type" value="Genomic_DNA"/>
</dbReference>
<dbReference type="InterPro" id="IPR023552">
    <property type="entry name" value="Regulatory_HutP_bacillales"/>
</dbReference>
<accession>A0A5D4KCU7</accession>
<comment type="subunit">
    <text evidence="3 10">Homohexamer.</text>
</comment>
<evidence type="ECO:0000256" key="1">
    <source>
        <dbReference type="ARBA" id="ARBA00002945"/>
    </source>
</evidence>
<dbReference type="SUPFAM" id="SSF111064">
    <property type="entry name" value="Hut operon positive regulatory protein HutP"/>
    <property type="match status" value="1"/>
</dbReference>
<dbReference type="RefSeq" id="WP_148946826.1">
    <property type="nucleotide sequence ID" value="NZ_VTEH01000007.1"/>
</dbReference>
<evidence type="ECO:0000256" key="8">
    <source>
        <dbReference type="ARBA" id="ARBA00023159"/>
    </source>
</evidence>
<sequence length="148" mass="16598">MKIVDQHRIGKSALLLLLMDETEEVYSEQFKQLNWQYCTGKVGSMNVQKIVAAIETAAKRNEIVREDLYREMHSLYHATMEAISGVTRGQTQLGEILRTVGLRFAVVRGKPYKNAEEGEWIAVALYGTIGAPIKGLEHETIGLGINHI</sequence>
<comment type="similarity">
    <text evidence="2 10">Belongs to the HutP family.</text>
</comment>
<dbReference type="Pfam" id="PF09021">
    <property type="entry name" value="HutP"/>
    <property type="match status" value="1"/>
</dbReference>
<dbReference type="Gene3D" id="3.40.1510.10">
    <property type="entry name" value="Hut operon regulatory protein HutP"/>
    <property type="match status" value="1"/>
</dbReference>
<keyword evidence="5 10" id="KW-0369">Histidine metabolism</keyword>
<dbReference type="GO" id="GO:0003729">
    <property type="term" value="F:mRNA binding"/>
    <property type="evidence" value="ECO:0007669"/>
    <property type="project" value="UniProtKB-UniRule"/>
</dbReference>
<dbReference type="AlphaFoldDB" id="A0A5D4KCU7"/>
<dbReference type="HAMAP" id="MF_00779">
    <property type="entry name" value="HutP"/>
    <property type="match status" value="1"/>
</dbReference>
<evidence type="ECO:0000256" key="10">
    <source>
        <dbReference type="HAMAP-Rule" id="MF_00779"/>
    </source>
</evidence>
<reference evidence="11 12" key="1">
    <citation type="submission" date="2019-08" db="EMBL/GenBank/DDBJ databases">
        <title>Bacillus genomes from the desert of Cuatro Cienegas, Coahuila.</title>
        <authorList>
            <person name="Olmedo-Alvarez G."/>
        </authorList>
    </citation>
    <scope>NUCLEOTIDE SEQUENCE [LARGE SCALE GENOMIC DNA]</scope>
    <source>
        <strain evidence="11 12">CH40_1T</strain>
    </source>
</reference>
<comment type="function">
    <text evidence="1 10">Antiterminator that binds to cis-acting regulatory sequences on the mRNA in the presence of histidine, thereby suppressing transcription termination and activating the hut operon for histidine utilization.</text>
</comment>
<gene>
    <name evidence="10 11" type="primary">hutP</name>
    <name evidence="11" type="ORF">FZC79_10760</name>
</gene>
<evidence type="ECO:0000256" key="6">
    <source>
        <dbReference type="ARBA" id="ARBA00022884"/>
    </source>
</evidence>
<name>A0A5D4KCU7_9BACI</name>
<keyword evidence="7 10" id="KW-0805">Transcription regulation</keyword>
<protein>
    <recommendedName>
        <fullName evidence="4 10">Hut operon positive regulatory protein</fullName>
    </recommendedName>
</protein>
<dbReference type="InterPro" id="IPR036482">
    <property type="entry name" value="Regulatory_HutP_sf"/>
</dbReference>
<dbReference type="InterPro" id="IPR015111">
    <property type="entry name" value="Regulatory_HutP"/>
</dbReference>
<evidence type="ECO:0000256" key="2">
    <source>
        <dbReference type="ARBA" id="ARBA00009992"/>
    </source>
</evidence>
<proteinExistence type="inferred from homology"/>
<dbReference type="NCBIfam" id="NF002838">
    <property type="entry name" value="PRK03065.1"/>
    <property type="match status" value="1"/>
</dbReference>
<keyword evidence="6 10" id="KW-0694">RNA-binding</keyword>
<dbReference type="GO" id="GO:0010628">
    <property type="term" value="P:positive regulation of gene expression"/>
    <property type="evidence" value="ECO:0007669"/>
    <property type="project" value="UniProtKB-UniRule"/>
</dbReference>
<evidence type="ECO:0000256" key="5">
    <source>
        <dbReference type="ARBA" id="ARBA00022808"/>
    </source>
</evidence>
<keyword evidence="8 10" id="KW-0010">Activator</keyword>
<comment type="caution">
    <text evidence="11">The sequence shown here is derived from an EMBL/GenBank/DDBJ whole genome shotgun (WGS) entry which is preliminary data.</text>
</comment>
<keyword evidence="9 10" id="KW-0804">Transcription</keyword>